<dbReference type="EMBL" id="KN847523">
    <property type="protein sequence ID" value="KIV91905.1"/>
    <property type="molecule type" value="Genomic_DNA"/>
</dbReference>
<dbReference type="Pfam" id="PF00106">
    <property type="entry name" value="adh_short"/>
    <property type="match status" value="1"/>
</dbReference>
<evidence type="ECO:0000313" key="5">
    <source>
        <dbReference type="Proteomes" id="UP000054302"/>
    </source>
</evidence>
<dbReference type="VEuPathDB" id="FungiDB:PV10_06395"/>
<dbReference type="OMA" id="QTSHIDL"/>
<dbReference type="PANTHER" id="PTHR43618">
    <property type="entry name" value="7-ALPHA-HYDROXYSTEROID DEHYDROGENASE"/>
    <property type="match status" value="1"/>
</dbReference>
<dbReference type="SUPFAM" id="SSF51735">
    <property type="entry name" value="NAD(P)-binding Rossmann-fold domains"/>
    <property type="match status" value="1"/>
</dbReference>
<gene>
    <name evidence="4" type="ORF">PV10_06395</name>
</gene>
<dbReference type="HOGENOM" id="CLU_010194_12_1_1"/>
<keyword evidence="5" id="KW-1185">Reference proteome</keyword>
<comment type="similarity">
    <text evidence="1">Belongs to the short-chain dehydrogenases/reductases (SDR) family.</text>
</comment>
<dbReference type="STRING" id="212818.A0A0D1WRV2"/>
<keyword evidence="2" id="KW-0521">NADP</keyword>
<dbReference type="InterPro" id="IPR052178">
    <property type="entry name" value="Sec_Metab_Biosynth_SDR"/>
</dbReference>
<organism evidence="4 5">
    <name type="scientific">Exophiala mesophila</name>
    <name type="common">Black yeast-like fungus</name>
    <dbReference type="NCBI Taxonomy" id="212818"/>
    <lineage>
        <taxon>Eukaryota</taxon>
        <taxon>Fungi</taxon>
        <taxon>Dikarya</taxon>
        <taxon>Ascomycota</taxon>
        <taxon>Pezizomycotina</taxon>
        <taxon>Eurotiomycetes</taxon>
        <taxon>Chaetothyriomycetidae</taxon>
        <taxon>Chaetothyriales</taxon>
        <taxon>Herpotrichiellaceae</taxon>
        <taxon>Exophiala</taxon>
    </lineage>
</organism>
<evidence type="ECO:0000256" key="3">
    <source>
        <dbReference type="ARBA" id="ARBA00023002"/>
    </source>
</evidence>
<dbReference type="InterPro" id="IPR002347">
    <property type="entry name" value="SDR_fam"/>
</dbReference>
<dbReference type="AlphaFoldDB" id="A0A0D1WRV2"/>
<protein>
    <submittedName>
        <fullName evidence="4">Uncharacterized protein</fullName>
    </submittedName>
</protein>
<dbReference type="GeneID" id="27324240"/>
<dbReference type="CDD" id="cd05233">
    <property type="entry name" value="SDR_c"/>
    <property type="match status" value="1"/>
</dbReference>
<dbReference type="PANTHER" id="PTHR43618:SF18">
    <property type="entry name" value="SHORT CHAIN DEHYDROGENASE_REDUCTASE FAMILY (AFU_ORTHOLOGUE AFUA_5G12480)"/>
    <property type="match status" value="1"/>
</dbReference>
<evidence type="ECO:0000256" key="2">
    <source>
        <dbReference type="ARBA" id="ARBA00022857"/>
    </source>
</evidence>
<dbReference type="PRINTS" id="PR00081">
    <property type="entry name" value="GDHRDH"/>
</dbReference>
<dbReference type="GO" id="GO:0016491">
    <property type="term" value="F:oxidoreductase activity"/>
    <property type="evidence" value="ECO:0007669"/>
    <property type="project" value="UniProtKB-KW"/>
</dbReference>
<dbReference type="Gene3D" id="3.40.50.720">
    <property type="entry name" value="NAD(P)-binding Rossmann-like Domain"/>
    <property type="match status" value="1"/>
</dbReference>
<proteinExistence type="inferred from homology"/>
<keyword evidence="3" id="KW-0560">Oxidoreductase</keyword>
<sequence length="306" mass="33143">METDISKLQAGSLFAVTDLNIVITGGGSGLGAMMARALALNGAANVFILGRRLESLESVAASVPTQNIHPMACDVTSKESLRLCVEQVRSKSLVLDVLICNHGVMAPGTPVTDEKGQNLPLEQFAENLWAPDFEAVNHTFAVNVTAVHFTIAAFLPLLHARNQTRPLPATSDNFKPRPQIIATASTGGYSRKFLFDMIYSPSKAGLIHMMKMLATVLVEYDIRANTIVPGYYYTEMTHDLYTQEGRAGHHNVEGTWEKSRVPATRTGDELDMAGAVLWLCSRAGAYINGMSLVTDGGRLSVLPSTY</sequence>
<dbReference type="Proteomes" id="UP000054302">
    <property type="component" value="Unassembled WGS sequence"/>
</dbReference>
<dbReference type="RefSeq" id="XP_016223479.1">
    <property type="nucleotide sequence ID" value="XM_016371186.1"/>
</dbReference>
<name>A0A0D1WRV2_EXOME</name>
<dbReference type="OrthoDB" id="2962696at2759"/>
<evidence type="ECO:0000256" key="1">
    <source>
        <dbReference type="ARBA" id="ARBA00006484"/>
    </source>
</evidence>
<reference evidence="4 5" key="1">
    <citation type="submission" date="2015-01" db="EMBL/GenBank/DDBJ databases">
        <title>The Genome Sequence of Exophiala mesophila CBS40295.</title>
        <authorList>
            <consortium name="The Broad Institute Genomics Platform"/>
            <person name="Cuomo C."/>
            <person name="de Hoog S."/>
            <person name="Gorbushina A."/>
            <person name="Stielow B."/>
            <person name="Teixiera M."/>
            <person name="Abouelleil A."/>
            <person name="Chapman S.B."/>
            <person name="Priest M."/>
            <person name="Young S.K."/>
            <person name="Wortman J."/>
            <person name="Nusbaum C."/>
            <person name="Birren B."/>
        </authorList>
    </citation>
    <scope>NUCLEOTIDE SEQUENCE [LARGE SCALE GENOMIC DNA]</scope>
    <source>
        <strain evidence="4 5">CBS 40295</strain>
    </source>
</reference>
<dbReference type="InterPro" id="IPR036291">
    <property type="entry name" value="NAD(P)-bd_dom_sf"/>
</dbReference>
<evidence type="ECO:0000313" key="4">
    <source>
        <dbReference type="EMBL" id="KIV91905.1"/>
    </source>
</evidence>
<accession>A0A0D1WRV2</accession>